<reference evidence="2" key="2">
    <citation type="journal article" date="2021" name="PeerJ">
        <title>Extensive microbial diversity within the chicken gut microbiome revealed by metagenomics and culture.</title>
        <authorList>
            <person name="Gilroy R."/>
            <person name="Ravi A."/>
            <person name="Getino M."/>
            <person name="Pursley I."/>
            <person name="Horton D.L."/>
            <person name="Alikhan N.F."/>
            <person name="Baker D."/>
            <person name="Gharbi K."/>
            <person name="Hall N."/>
            <person name="Watson M."/>
            <person name="Adriaenssens E.M."/>
            <person name="Foster-Nyarko E."/>
            <person name="Jarju S."/>
            <person name="Secka A."/>
            <person name="Antonio M."/>
            <person name="Oren A."/>
            <person name="Chaudhuri R.R."/>
            <person name="La Ragione R."/>
            <person name="Hildebrand F."/>
            <person name="Pallen M.J."/>
        </authorList>
    </citation>
    <scope>NUCLEOTIDE SEQUENCE</scope>
    <source>
        <strain evidence="2">CHK33-4379</strain>
    </source>
</reference>
<protein>
    <submittedName>
        <fullName evidence="2">GNAT family N-acetyltransferase</fullName>
    </submittedName>
</protein>
<evidence type="ECO:0000313" key="3">
    <source>
        <dbReference type="Proteomes" id="UP000824136"/>
    </source>
</evidence>
<evidence type="ECO:0000259" key="1">
    <source>
        <dbReference type="PROSITE" id="PS51186"/>
    </source>
</evidence>
<dbReference type="GO" id="GO:0016747">
    <property type="term" value="F:acyltransferase activity, transferring groups other than amino-acyl groups"/>
    <property type="evidence" value="ECO:0007669"/>
    <property type="project" value="InterPro"/>
</dbReference>
<sequence length="150" mass="17644">MFKTTFRRISPNDREEFIKMSKEFYSSEAVLSDIDPNFHENAFDELMRSDEYLVCYIFESGSDIVGYGLLNKMFTHEVGGLTVWIEELYVRDGFRGRGIGGQFLRFVESEIPAKRYRLETEPENEGAWALYSRHGYSRLGYDQMYKDIQP</sequence>
<name>A0A9D1KKM0_9FIRM</name>
<dbReference type="Gene3D" id="3.40.630.30">
    <property type="match status" value="1"/>
</dbReference>
<organism evidence="2 3">
    <name type="scientific">Candidatus Faeciplasma pullistercoris</name>
    <dbReference type="NCBI Taxonomy" id="2840800"/>
    <lineage>
        <taxon>Bacteria</taxon>
        <taxon>Bacillati</taxon>
        <taxon>Bacillota</taxon>
        <taxon>Clostridia</taxon>
        <taxon>Eubacteriales</taxon>
        <taxon>Oscillospiraceae</taxon>
        <taxon>Oscillospiraceae incertae sedis</taxon>
        <taxon>Candidatus Faeciplasma</taxon>
    </lineage>
</organism>
<accession>A0A9D1KKM0</accession>
<dbReference type="PROSITE" id="PS51186">
    <property type="entry name" value="GNAT"/>
    <property type="match status" value="1"/>
</dbReference>
<reference evidence="2" key="1">
    <citation type="submission" date="2020-10" db="EMBL/GenBank/DDBJ databases">
        <authorList>
            <person name="Gilroy R."/>
        </authorList>
    </citation>
    <scope>NUCLEOTIDE SEQUENCE</scope>
    <source>
        <strain evidence="2">CHK33-4379</strain>
    </source>
</reference>
<comment type="caution">
    <text evidence="2">The sequence shown here is derived from an EMBL/GenBank/DDBJ whole genome shotgun (WGS) entry which is preliminary data.</text>
</comment>
<gene>
    <name evidence="2" type="ORF">IAC39_06735</name>
</gene>
<dbReference type="CDD" id="cd04301">
    <property type="entry name" value="NAT_SF"/>
    <property type="match status" value="1"/>
</dbReference>
<dbReference type="SUPFAM" id="SSF55729">
    <property type="entry name" value="Acyl-CoA N-acyltransferases (Nat)"/>
    <property type="match status" value="1"/>
</dbReference>
<feature type="domain" description="N-acetyltransferase" evidence="1">
    <location>
        <begin position="4"/>
        <end position="150"/>
    </location>
</feature>
<dbReference type="InterPro" id="IPR016181">
    <property type="entry name" value="Acyl_CoA_acyltransferase"/>
</dbReference>
<proteinExistence type="predicted"/>
<dbReference type="InterPro" id="IPR000182">
    <property type="entry name" value="GNAT_dom"/>
</dbReference>
<dbReference type="AlphaFoldDB" id="A0A9D1KKM0"/>
<dbReference type="Proteomes" id="UP000824136">
    <property type="component" value="Unassembled WGS sequence"/>
</dbReference>
<dbReference type="Pfam" id="PF00583">
    <property type="entry name" value="Acetyltransf_1"/>
    <property type="match status" value="1"/>
</dbReference>
<evidence type="ECO:0000313" key="2">
    <source>
        <dbReference type="EMBL" id="HIT59390.1"/>
    </source>
</evidence>
<dbReference type="EMBL" id="DVLL01000021">
    <property type="protein sequence ID" value="HIT59390.1"/>
    <property type="molecule type" value="Genomic_DNA"/>
</dbReference>